<comment type="caution">
    <text evidence="1">The sequence shown here is derived from an EMBL/GenBank/DDBJ whole genome shotgun (WGS) entry which is preliminary data.</text>
</comment>
<feature type="non-terminal residue" evidence="1">
    <location>
        <position position="1"/>
    </location>
</feature>
<protein>
    <submittedName>
        <fullName evidence="1">Uncharacterized protein</fullName>
    </submittedName>
</protein>
<evidence type="ECO:0000313" key="1">
    <source>
        <dbReference type="EMBL" id="GFH28136.1"/>
    </source>
</evidence>
<name>A0A6A0A6H4_HAELA</name>
<gene>
    <name evidence="1" type="ORF">HaLaN_26577</name>
</gene>
<sequence>MAAVYCTHLPKAANDSSIWAHTIVPPIAAGPWVASLAAICSPGLNTPCPWLAGGVLGPGSEAVDCVAAWLHGGCGKMCGGTTGHHI</sequence>
<keyword evidence="2" id="KW-1185">Reference proteome</keyword>
<accession>A0A6A0A6H4</accession>
<dbReference type="AlphaFoldDB" id="A0A6A0A6H4"/>
<dbReference type="EMBL" id="BLLF01003757">
    <property type="protein sequence ID" value="GFH28136.1"/>
    <property type="molecule type" value="Genomic_DNA"/>
</dbReference>
<evidence type="ECO:0000313" key="2">
    <source>
        <dbReference type="Proteomes" id="UP000485058"/>
    </source>
</evidence>
<proteinExistence type="predicted"/>
<dbReference type="Proteomes" id="UP000485058">
    <property type="component" value="Unassembled WGS sequence"/>
</dbReference>
<reference evidence="1 2" key="1">
    <citation type="submission" date="2020-02" db="EMBL/GenBank/DDBJ databases">
        <title>Draft genome sequence of Haematococcus lacustris strain NIES-144.</title>
        <authorList>
            <person name="Morimoto D."/>
            <person name="Nakagawa S."/>
            <person name="Yoshida T."/>
            <person name="Sawayama S."/>
        </authorList>
    </citation>
    <scope>NUCLEOTIDE SEQUENCE [LARGE SCALE GENOMIC DNA]</scope>
    <source>
        <strain evidence="1 2">NIES-144</strain>
    </source>
</reference>
<organism evidence="1 2">
    <name type="scientific">Haematococcus lacustris</name>
    <name type="common">Green alga</name>
    <name type="synonym">Haematococcus pluvialis</name>
    <dbReference type="NCBI Taxonomy" id="44745"/>
    <lineage>
        <taxon>Eukaryota</taxon>
        <taxon>Viridiplantae</taxon>
        <taxon>Chlorophyta</taxon>
        <taxon>core chlorophytes</taxon>
        <taxon>Chlorophyceae</taxon>
        <taxon>CS clade</taxon>
        <taxon>Chlamydomonadales</taxon>
        <taxon>Haematococcaceae</taxon>
        <taxon>Haematococcus</taxon>
    </lineage>
</organism>